<feature type="compositionally biased region" description="Basic and acidic residues" evidence="2">
    <location>
        <begin position="47"/>
        <end position="64"/>
    </location>
</feature>
<proteinExistence type="predicted"/>
<sequence length="246" mass="27516">MKKLQLLALSMLLSTPFAVTYTSYAADAADATETTQAAASNKPKVASKNDGRQAERQARRDDRRSELTEQLKAIQAKKVAFMNSDADLQAQKEEHGQTLRAQIKSVEDDIRDLNLSDVQSKEARAALLNLHQERDTLRSRLERHKYKLQARKSLLMGHVDCMQNHIADLQAKQDELTAQLNGKAQDNAQVVSIQKDVDSIKKEIETKQGNVIALQAKVDAAQKALDALQDKKSDRKMQAVQNKRNS</sequence>
<feature type="signal peptide" evidence="3">
    <location>
        <begin position="1"/>
        <end position="25"/>
    </location>
</feature>
<keyword evidence="5" id="KW-1185">Reference proteome</keyword>
<feature type="region of interest" description="Disordered" evidence="2">
    <location>
        <begin position="35"/>
        <end position="64"/>
    </location>
</feature>
<dbReference type="Proteomes" id="UP000254834">
    <property type="component" value="Chromosome"/>
</dbReference>
<dbReference type="KEGG" id="cdes:C0J27_00590"/>
<name>A0A345ZAD2_9BACT</name>
<keyword evidence="1" id="KW-0175">Coiled coil</keyword>
<feature type="region of interest" description="Disordered" evidence="2">
    <location>
        <begin position="227"/>
        <end position="246"/>
    </location>
</feature>
<feature type="chain" id="PRO_5016683898" evidence="3">
    <location>
        <begin position="26"/>
        <end position="246"/>
    </location>
</feature>
<accession>A0A345ZAD2</accession>
<keyword evidence="3" id="KW-0732">Signal</keyword>
<dbReference type="RefSeq" id="WP_115585264.1">
    <property type="nucleotide sequence ID" value="NZ_CP025544.1"/>
</dbReference>
<dbReference type="Gene3D" id="1.10.287.1490">
    <property type="match status" value="1"/>
</dbReference>
<evidence type="ECO:0000313" key="5">
    <source>
        <dbReference type="Proteomes" id="UP000254834"/>
    </source>
</evidence>
<organism evidence="4 5">
    <name type="scientific">Candidatus Chromulinivorax destructor</name>
    <dbReference type="NCBI Taxonomy" id="2066483"/>
    <lineage>
        <taxon>Bacteria</taxon>
        <taxon>Candidatus Babelota</taxon>
        <taxon>Candidatus Babeliae</taxon>
        <taxon>Candidatus Babeliales</taxon>
        <taxon>Candidatus Chromulinivoraceae</taxon>
        <taxon>Candidatus Chromulinivorax</taxon>
    </lineage>
</organism>
<evidence type="ECO:0000256" key="2">
    <source>
        <dbReference type="SAM" id="MobiDB-lite"/>
    </source>
</evidence>
<dbReference type="EMBL" id="CP025544">
    <property type="protein sequence ID" value="AXK60249.1"/>
    <property type="molecule type" value="Genomic_DNA"/>
</dbReference>
<evidence type="ECO:0000313" key="4">
    <source>
        <dbReference type="EMBL" id="AXK60249.1"/>
    </source>
</evidence>
<evidence type="ECO:0000256" key="1">
    <source>
        <dbReference type="SAM" id="Coils"/>
    </source>
</evidence>
<dbReference type="AlphaFoldDB" id="A0A345ZAD2"/>
<reference evidence="4 5" key="1">
    <citation type="submission" date="2017-12" db="EMBL/GenBank/DDBJ databases">
        <title>Chromulinavorax destructans is a abundant pathogen of dominant heterotrophic picoflagllates.</title>
        <authorList>
            <person name="Deeg C.M."/>
            <person name="Zimmer M."/>
            <person name="Suttle C.A."/>
        </authorList>
    </citation>
    <scope>NUCLEOTIDE SEQUENCE [LARGE SCALE GENOMIC DNA]</scope>
    <source>
        <strain evidence="4 5">SeV1</strain>
    </source>
</reference>
<gene>
    <name evidence="4" type="ORF">C0J27_00590</name>
</gene>
<feature type="compositionally biased region" description="Basic and acidic residues" evidence="2">
    <location>
        <begin position="228"/>
        <end position="237"/>
    </location>
</feature>
<evidence type="ECO:0000256" key="3">
    <source>
        <dbReference type="SAM" id="SignalP"/>
    </source>
</evidence>
<feature type="coiled-coil region" evidence="1">
    <location>
        <begin position="159"/>
        <end position="186"/>
    </location>
</feature>
<protein>
    <submittedName>
        <fullName evidence="4">Uncharacterized protein</fullName>
    </submittedName>
</protein>